<dbReference type="AlphaFoldDB" id="A0A286E086"/>
<dbReference type="Proteomes" id="UP000219072">
    <property type="component" value="Unassembled WGS sequence"/>
</dbReference>
<gene>
    <name evidence="1" type="ORF">SAMN06297387_11650</name>
</gene>
<dbReference type="EMBL" id="OCNE01000016">
    <property type="protein sequence ID" value="SOD64326.1"/>
    <property type="molecule type" value="Genomic_DNA"/>
</dbReference>
<evidence type="ECO:0000313" key="2">
    <source>
        <dbReference type="Proteomes" id="UP000219072"/>
    </source>
</evidence>
<sequence>MSAPTSTAGRRALRARGAELAATEDIEFGRLLLANIPLHAGRDDAELRRWAEVAREFGAELAAAHPEAGAEGWSGEARVVERDGGLDDDRLLLARYRSRPVETVELFTDTLALAEETVELLGWRDWFPPGSARRAALVHEEGHRLLGDRAHRAELRRRLDHTALRVGRFRRLGHVAGADELAAHAFAHTVCGLGRSPLLLTAALTHAVSSRES</sequence>
<proteinExistence type="predicted"/>
<accession>A0A286E086</accession>
<protein>
    <submittedName>
        <fullName evidence="1">Uncharacterized protein</fullName>
    </submittedName>
</protein>
<keyword evidence="2" id="KW-1185">Reference proteome</keyword>
<dbReference type="OrthoDB" id="3425223at2"/>
<name>A0A286E086_9ACTN</name>
<organism evidence="1 2">
    <name type="scientific">Streptomyces zhaozhouensis</name>
    <dbReference type="NCBI Taxonomy" id="1300267"/>
    <lineage>
        <taxon>Bacteria</taxon>
        <taxon>Bacillati</taxon>
        <taxon>Actinomycetota</taxon>
        <taxon>Actinomycetes</taxon>
        <taxon>Kitasatosporales</taxon>
        <taxon>Streptomycetaceae</taxon>
        <taxon>Streptomyces</taxon>
    </lineage>
</organism>
<reference evidence="1 2" key="1">
    <citation type="submission" date="2017-09" db="EMBL/GenBank/DDBJ databases">
        <authorList>
            <person name="Ehlers B."/>
            <person name="Leendertz F.H."/>
        </authorList>
    </citation>
    <scope>NUCLEOTIDE SEQUENCE [LARGE SCALE GENOMIC DNA]</scope>
    <source>
        <strain evidence="1 2">CGMCC 4.7095</strain>
    </source>
</reference>
<dbReference type="RefSeq" id="WP_097232765.1">
    <property type="nucleotide sequence ID" value="NZ_OCNE01000016.1"/>
</dbReference>
<evidence type="ECO:0000313" key="1">
    <source>
        <dbReference type="EMBL" id="SOD64326.1"/>
    </source>
</evidence>